<dbReference type="RefSeq" id="XP_016255116.1">
    <property type="nucleotide sequence ID" value="XM_016388188.1"/>
</dbReference>
<evidence type="ECO:0000313" key="6">
    <source>
        <dbReference type="Proteomes" id="UP000054466"/>
    </source>
</evidence>
<keyword evidence="2" id="KW-0479">Metal-binding</keyword>
<dbReference type="FunFam" id="1.10.630.10:FF:000051">
    <property type="entry name" value="Cytochrome P450 monooxygenase (Fum15)"/>
    <property type="match status" value="1"/>
</dbReference>
<dbReference type="Gene3D" id="1.10.630.10">
    <property type="entry name" value="Cytochrome P450"/>
    <property type="match status" value="1"/>
</dbReference>
<keyword evidence="3" id="KW-1133">Transmembrane helix</keyword>
<evidence type="ECO:0000256" key="2">
    <source>
        <dbReference type="PIRSR" id="PIRSR602401-1"/>
    </source>
</evidence>
<feature type="transmembrane region" description="Helical" evidence="3">
    <location>
        <begin position="35"/>
        <end position="58"/>
    </location>
</feature>
<keyword evidence="4" id="KW-0732">Signal</keyword>
<dbReference type="PANTHER" id="PTHR24305">
    <property type="entry name" value="CYTOCHROME P450"/>
    <property type="match status" value="1"/>
</dbReference>
<sequence length="556" mass="61302">MAFSIPTPLLLVFSAAVQAVVLLAVAPQYSPVDGFNPAFLCFTLLNFALWLFYLILIYPNFVSPLRDLPVAEGAYPIIGHALSQFKAPRGGDYQRFTREVPNDGLIRLKGFLNADQVLVTSPKALAEILVTRSYEFPKPDKDRVFLRRLIGDGLVAAEGEQHKHQRKHSMPSFAFRQIKLLYNLFWEKSVKMTRVIDAEAFGPARGHGGAENLPSGAVDIEYYAPKTTLDIIGVAGLGRDFNTLGNSDDEMVKIYDELVHPSVGRQIHAAVSLLGSNELASLLCRPVAQRYDTLNGQLRHICRQFVREKRERMKGSQDQAIDTLASLIKSNIFSDDELVDQLLTIIAAGHETTSSSFTWVTYLLALHPDIQSRLRAEIHAAIPNGFSPTDSQDTNIASVLESLPLLNGVCSESLRVLPAVPVTMRTTKRNTTLIGHPVAAGTKFIMSPWAVNNDPELWGPDAHEFKPERWIDPESGKPNQTGGASTNYATLTFLHGQRSCIGQNFARAELRALVAAFAGAFEWALLNPDEEVVPAGVITSKPRDGLKVALKRVKAW</sequence>
<dbReference type="GO" id="GO:0005506">
    <property type="term" value="F:iron ion binding"/>
    <property type="evidence" value="ECO:0007669"/>
    <property type="project" value="InterPro"/>
</dbReference>
<keyword evidence="2" id="KW-0349">Heme</keyword>
<keyword evidence="3" id="KW-0812">Transmembrane</keyword>
<dbReference type="EMBL" id="KN847040">
    <property type="protein sequence ID" value="KIW34900.1"/>
    <property type="molecule type" value="Genomic_DNA"/>
</dbReference>
<keyword evidence="6" id="KW-1185">Reference proteome</keyword>
<name>A0A0D2CY87_9EURO</name>
<dbReference type="Pfam" id="PF00067">
    <property type="entry name" value="p450"/>
    <property type="match status" value="1"/>
</dbReference>
<dbReference type="InterPro" id="IPR036396">
    <property type="entry name" value="Cyt_P450_sf"/>
</dbReference>
<keyword evidence="3" id="KW-0472">Membrane</keyword>
<dbReference type="PANTHER" id="PTHR24305:SF166">
    <property type="entry name" value="CYTOCHROME P450 12A4, MITOCHONDRIAL-RELATED"/>
    <property type="match status" value="1"/>
</dbReference>
<dbReference type="GO" id="GO:0004497">
    <property type="term" value="F:monooxygenase activity"/>
    <property type="evidence" value="ECO:0007669"/>
    <property type="project" value="InterPro"/>
</dbReference>
<evidence type="ECO:0000256" key="3">
    <source>
        <dbReference type="SAM" id="Phobius"/>
    </source>
</evidence>
<dbReference type="PRINTS" id="PR00463">
    <property type="entry name" value="EP450I"/>
</dbReference>
<comment type="cofactor">
    <cofactor evidence="2">
        <name>heme</name>
        <dbReference type="ChEBI" id="CHEBI:30413"/>
    </cofactor>
</comment>
<feature type="chain" id="PRO_5002240158" description="Cytochrome P450 monooxygenase" evidence="4">
    <location>
        <begin position="20"/>
        <end position="556"/>
    </location>
</feature>
<dbReference type="OrthoDB" id="1470350at2759"/>
<evidence type="ECO:0000313" key="5">
    <source>
        <dbReference type="EMBL" id="KIW34900.1"/>
    </source>
</evidence>
<reference evidence="5 6" key="1">
    <citation type="submission" date="2015-01" db="EMBL/GenBank/DDBJ databases">
        <title>The Genome Sequence of Cladophialophora immunda CBS83496.</title>
        <authorList>
            <consortium name="The Broad Institute Genomics Platform"/>
            <person name="Cuomo C."/>
            <person name="de Hoog S."/>
            <person name="Gorbushina A."/>
            <person name="Stielow B."/>
            <person name="Teixiera M."/>
            <person name="Abouelleil A."/>
            <person name="Chapman S.B."/>
            <person name="Priest M."/>
            <person name="Young S.K."/>
            <person name="Wortman J."/>
            <person name="Nusbaum C."/>
            <person name="Birren B."/>
        </authorList>
    </citation>
    <scope>NUCLEOTIDE SEQUENCE [LARGE SCALE GENOMIC DNA]</scope>
    <source>
        <strain evidence="5 6">CBS 83496</strain>
    </source>
</reference>
<dbReference type="Proteomes" id="UP000054466">
    <property type="component" value="Unassembled WGS sequence"/>
</dbReference>
<comment type="similarity">
    <text evidence="1">Belongs to the cytochrome P450 family.</text>
</comment>
<protein>
    <recommendedName>
        <fullName evidence="7">Cytochrome P450 monooxygenase</fullName>
    </recommendedName>
</protein>
<evidence type="ECO:0000256" key="1">
    <source>
        <dbReference type="ARBA" id="ARBA00010617"/>
    </source>
</evidence>
<dbReference type="InterPro" id="IPR001128">
    <property type="entry name" value="Cyt_P450"/>
</dbReference>
<organism evidence="5 6">
    <name type="scientific">Cladophialophora immunda</name>
    <dbReference type="NCBI Taxonomy" id="569365"/>
    <lineage>
        <taxon>Eukaryota</taxon>
        <taxon>Fungi</taxon>
        <taxon>Dikarya</taxon>
        <taxon>Ascomycota</taxon>
        <taxon>Pezizomycotina</taxon>
        <taxon>Eurotiomycetes</taxon>
        <taxon>Chaetothyriomycetidae</taxon>
        <taxon>Chaetothyriales</taxon>
        <taxon>Herpotrichiellaceae</taxon>
        <taxon>Cladophialophora</taxon>
    </lineage>
</organism>
<dbReference type="SUPFAM" id="SSF48264">
    <property type="entry name" value="Cytochrome P450"/>
    <property type="match status" value="1"/>
</dbReference>
<dbReference type="PRINTS" id="PR00385">
    <property type="entry name" value="P450"/>
</dbReference>
<gene>
    <name evidence="5" type="ORF">PV07_01643</name>
</gene>
<dbReference type="InterPro" id="IPR002401">
    <property type="entry name" value="Cyt_P450_E_grp-I"/>
</dbReference>
<evidence type="ECO:0008006" key="7">
    <source>
        <dbReference type="Google" id="ProtNLM"/>
    </source>
</evidence>
<dbReference type="InterPro" id="IPR050121">
    <property type="entry name" value="Cytochrome_P450_monoxygenase"/>
</dbReference>
<accession>A0A0D2CY87</accession>
<dbReference type="STRING" id="569365.A0A0D2CY87"/>
<dbReference type="GO" id="GO:0016705">
    <property type="term" value="F:oxidoreductase activity, acting on paired donors, with incorporation or reduction of molecular oxygen"/>
    <property type="evidence" value="ECO:0007669"/>
    <property type="project" value="InterPro"/>
</dbReference>
<proteinExistence type="inferred from homology"/>
<dbReference type="GeneID" id="27340837"/>
<keyword evidence="2" id="KW-0408">Iron</keyword>
<dbReference type="GO" id="GO:0020037">
    <property type="term" value="F:heme binding"/>
    <property type="evidence" value="ECO:0007669"/>
    <property type="project" value="InterPro"/>
</dbReference>
<feature type="binding site" description="axial binding residue" evidence="2">
    <location>
        <position position="500"/>
    </location>
    <ligand>
        <name>heme</name>
        <dbReference type="ChEBI" id="CHEBI:30413"/>
    </ligand>
    <ligandPart>
        <name>Fe</name>
        <dbReference type="ChEBI" id="CHEBI:18248"/>
    </ligandPart>
</feature>
<dbReference type="VEuPathDB" id="FungiDB:PV07_01643"/>
<dbReference type="CDD" id="cd11069">
    <property type="entry name" value="CYP_FUM15-like"/>
    <property type="match status" value="1"/>
</dbReference>
<dbReference type="HOGENOM" id="CLU_001570_5_11_1"/>
<feature type="signal peptide" evidence="4">
    <location>
        <begin position="1"/>
        <end position="19"/>
    </location>
</feature>
<evidence type="ECO:0000256" key="4">
    <source>
        <dbReference type="SAM" id="SignalP"/>
    </source>
</evidence>
<dbReference type="AlphaFoldDB" id="A0A0D2CY87"/>